<reference evidence="3" key="1">
    <citation type="submission" date="2020-05" db="EMBL/GenBank/DDBJ databases">
        <title>Frigoriglobus tundricola gen. nov., sp. nov., a psychrotolerant cellulolytic planctomycete of the family Gemmataceae with two divergent copies of 16S rRNA gene.</title>
        <authorList>
            <person name="Kulichevskaya I.S."/>
            <person name="Ivanova A.A."/>
            <person name="Naumoff D.G."/>
            <person name="Beletsky A.V."/>
            <person name="Rijpstra W.I.C."/>
            <person name="Sinninghe Damste J.S."/>
            <person name="Mardanov A.V."/>
            <person name="Ravin N.V."/>
            <person name="Dedysh S.N."/>
        </authorList>
    </citation>
    <scope>NUCLEOTIDE SEQUENCE [LARGE SCALE GENOMIC DNA]</scope>
    <source>
        <strain evidence="3">PL17</strain>
    </source>
</reference>
<dbReference type="KEGG" id="ftj:FTUN_6204"/>
<dbReference type="EMBL" id="CP053452">
    <property type="protein sequence ID" value="QJW98609.1"/>
    <property type="molecule type" value="Genomic_DNA"/>
</dbReference>
<evidence type="ECO:0000313" key="3">
    <source>
        <dbReference type="Proteomes" id="UP000503447"/>
    </source>
</evidence>
<accession>A0A6M5YX89</accession>
<evidence type="ECO:0000256" key="1">
    <source>
        <dbReference type="SAM" id="MobiDB-lite"/>
    </source>
</evidence>
<feature type="region of interest" description="Disordered" evidence="1">
    <location>
        <begin position="1"/>
        <end position="50"/>
    </location>
</feature>
<gene>
    <name evidence="2" type="ORF">FTUN_6204</name>
</gene>
<name>A0A6M5YX89_9BACT</name>
<organism evidence="2 3">
    <name type="scientific">Frigoriglobus tundricola</name>
    <dbReference type="NCBI Taxonomy" id="2774151"/>
    <lineage>
        <taxon>Bacteria</taxon>
        <taxon>Pseudomonadati</taxon>
        <taxon>Planctomycetota</taxon>
        <taxon>Planctomycetia</taxon>
        <taxon>Gemmatales</taxon>
        <taxon>Gemmataceae</taxon>
        <taxon>Frigoriglobus</taxon>
    </lineage>
</organism>
<keyword evidence="3" id="KW-1185">Reference proteome</keyword>
<dbReference type="Proteomes" id="UP000503447">
    <property type="component" value="Chromosome"/>
</dbReference>
<sequence>MTASRAGPSDAPRSNARSGLAARTDRFNFPVPTGPLMVRRGSQPPPSVGLRTRASVWPRLATREHCPWPAGKCPGRLF</sequence>
<dbReference type="AlphaFoldDB" id="A0A6M5YX89"/>
<protein>
    <submittedName>
        <fullName evidence="2">Uncharacterized protein</fullName>
    </submittedName>
</protein>
<proteinExistence type="predicted"/>
<evidence type="ECO:0000313" key="2">
    <source>
        <dbReference type="EMBL" id="QJW98609.1"/>
    </source>
</evidence>